<evidence type="ECO:0000313" key="2">
    <source>
        <dbReference type="Proteomes" id="UP000190285"/>
    </source>
</evidence>
<name>A0A1T5JFE4_9FIRM</name>
<dbReference type="STRING" id="36842.SAMN02194393_01153"/>
<keyword evidence="2" id="KW-1185">Reference proteome</keyword>
<proteinExistence type="predicted"/>
<sequence length="58" mass="6726">MNEKKEENKILGNKIDETLYSKSKKRGKMKKALSFKPNNIRMGIIYSEILGKPKSRRG</sequence>
<reference evidence="1 2" key="1">
    <citation type="submission" date="2017-02" db="EMBL/GenBank/DDBJ databases">
        <authorList>
            <person name="Peterson S.W."/>
        </authorList>
    </citation>
    <scope>NUCLEOTIDE SEQUENCE [LARGE SCALE GENOMIC DNA]</scope>
    <source>
        <strain evidence="1 2">M1</strain>
    </source>
</reference>
<dbReference type="EMBL" id="FUZT01000002">
    <property type="protein sequence ID" value="SKC50129.1"/>
    <property type="molecule type" value="Genomic_DNA"/>
</dbReference>
<evidence type="ECO:0000313" key="1">
    <source>
        <dbReference type="EMBL" id="SKC50129.1"/>
    </source>
</evidence>
<dbReference type="RefSeq" id="WP_170917294.1">
    <property type="nucleotide sequence ID" value="NZ_FUZT01000002.1"/>
</dbReference>
<gene>
    <name evidence="1" type="ORF">SAMN02194393_01153</name>
</gene>
<organism evidence="1 2">
    <name type="scientific">Maledivibacter halophilus</name>
    <dbReference type="NCBI Taxonomy" id="36842"/>
    <lineage>
        <taxon>Bacteria</taxon>
        <taxon>Bacillati</taxon>
        <taxon>Bacillota</taxon>
        <taxon>Clostridia</taxon>
        <taxon>Peptostreptococcales</taxon>
        <taxon>Caminicellaceae</taxon>
        <taxon>Maledivibacter</taxon>
    </lineage>
</organism>
<dbReference type="AlphaFoldDB" id="A0A1T5JFE4"/>
<accession>A0A1T5JFE4</accession>
<protein>
    <submittedName>
        <fullName evidence="1">Uncharacterized protein</fullName>
    </submittedName>
</protein>
<dbReference type="Proteomes" id="UP000190285">
    <property type="component" value="Unassembled WGS sequence"/>
</dbReference>